<name>A0A8X6KJ52_TRICU</name>
<evidence type="ECO:0000313" key="2">
    <source>
        <dbReference type="EMBL" id="GFQ74791.1"/>
    </source>
</evidence>
<feature type="signal peptide" evidence="1">
    <location>
        <begin position="1"/>
        <end position="28"/>
    </location>
</feature>
<keyword evidence="3" id="KW-1185">Reference proteome</keyword>
<evidence type="ECO:0000256" key="1">
    <source>
        <dbReference type="SAM" id="SignalP"/>
    </source>
</evidence>
<dbReference type="AlphaFoldDB" id="A0A8X6KJ52"/>
<sequence length="87" mass="9797">MTIPRLKLCACLLLSKLISLGHISSKDADRIRAVAVRFYNRLSLGLIPLQTCSRPSSEIECLRSSSIQRFPVEAYFIRGEPSQCHFS</sequence>
<dbReference type="Proteomes" id="UP000887116">
    <property type="component" value="Unassembled WGS sequence"/>
</dbReference>
<keyword evidence="1" id="KW-0732">Signal</keyword>
<gene>
    <name evidence="2" type="ORF">TNCT_365251</name>
</gene>
<evidence type="ECO:0000313" key="3">
    <source>
        <dbReference type="Proteomes" id="UP000887116"/>
    </source>
</evidence>
<accession>A0A8X6KJ52</accession>
<proteinExistence type="predicted"/>
<comment type="caution">
    <text evidence="2">The sequence shown here is derived from an EMBL/GenBank/DDBJ whole genome shotgun (WGS) entry which is preliminary data.</text>
</comment>
<feature type="chain" id="PRO_5036454318" description="Secreted protein" evidence="1">
    <location>
        <begin position="29"/>
        <end position="87"/>
    </location>
</feature>
<evidence type="ECO:0008006" key="4">
    <source>
        <dbReference type="Google" id="ProtNLM"/>
    </source>
</evidence>
<organism evidence="2 3">
    <name type="scientific">Trichonephila clavata</name>
    <name type="common">Joro spider</name>
    <name type="synonym">Nephila clavata</name>
    <dbReference type="NCBI Taxonomy" id="2740835"/>
    <lineage>
        <taxon>Eukaryota</taxon>
        <taxon>Metazoa</taxon>
        <taxon>Ecdysozoa</taxon>
        <taxon>Arthropoda</taxon>
        <taxon>Chelicerata</taxon>
        <taxon>Arachnida</taxon>
        <taxon>Araneae</taxon>
        <taxon>Araneomorphae</taxon>
        <taxon>Entelegynae</taxon>
        <taxon>Araneoidea</taxon>
        <taxon>Nephilidae</taxon>
        <taxon>Trichonephila</taxon>
    </lineage>
</organism>
<protein>
    <recommendedName>
        <fullName evidence="4">Secreted protein</fullName>
    </recommendedName>
</protein>
<reference evidence="2" key="1">
    <citation type="submission" date="2020-07" db="EMBL/GenBank/DDBJ databases">
        <title>Multicomponent nature underlies the extraordinary mechanical properties of spider dragline silk.</title>
        <authorList>
            <person name="Kono N."/>
            <person name="Nakamura H."/>
            <person name="Mori M."/>
            <person name="Yoshida Y."/>
            <person name="Ohtoshi R."/>
            <person name="Malay A.D."/>
            <person name="Moran D.A.P."/>
            <person name="Tomita M."/>
            <person name="Numata K."/>
            <person name="Arakawa K."/>
        </authorList>
    </citation>
    <scope>NUCLEOTIDE SEQUENCE</scope>
</reference>
<dbReference type="EMBL" id="BMAO01031402">
    <property type="protein sequence ID" value="GFQ74791.1"/>
    <property type="molecule type" value="Genomic_DNA"/>
</dbReference>